<dbReference type="SMART" id="SM00326">
    <property type="entry name" value="SH3"/>
    <property type="match status" value="1"/>
</dbReference>
<dbReference type="AlphaFoldDB" id="F8PFI4"/>
<keyword evidence="2 3" id="KW-0344">Guanine-nucleotide releasing factor</keyword>
<evidence type="ECO:0000256" key="5">
    <source>
        <dbReference type="SAM" id="MobiDB-lite"/>
    </source>
</evidence>
<feature type="compositionally biased region" description="Basic and acidic residues" evidence="5">
    <location>
        <begin position="125"/>
        <end position="142"/>
    </location>
</feature>
<accession>F8PFI4</accession>
<dbReference type="InterPro" id="IPR008937">
    <property type="entry name" value="Ras-like_GEF"/>
</dbReference>
<dbReference type="InterPro" id="IPR000651">
    <property type="entry name" value="Ras-like_Gua-exchang_fac_N"/>
</dbReference>
<evidence type="ECO:0000313" key="9">
    <source>
        <dbReference type="EMBL" id="EGO05273.1"/>
    </source>
</evidence>
<evidence type="ECO:0000259" key="8">
    <source>
        <dbReference type="PROSITE" id="PS50212"/>
    </source>
</evidence>
<feature type="region of interest" description="Disordered" evidence="5">
    <location>
        <begin position="292"/>
        <end position="318"/>
    </location>
</feature>
<dbReference type="PROSITE" id="PS50002">
    <property type="entry name" value="SH3"/>
    <property type="match status" value="1"/>
</dbReference>
<dbReference type="SUPFAM" id="SSF48366">
    <property type="entry name" value="Ras GEF"/>
    <property type="match status" value="1"/>
</dbReference>
<name>F8PFI4_SERL3</name>
<keyword evidence="1 4" id="KW-0728">SH3 domain</keyword>
<dbReference type="Gene3D" id="1.20.870.10">
    <property type="entry name" value="Son of sevenless (SoS) protein Chain: S domain 1"/>
    <property type="match status" value="1"/>
</dbReference>
<dbReference type="InterPro" id="IPR036028">
    <property type="entry name" value="SH3-like_dom_sf"/>
</dbReference>
<dbReference type="Pfam" id="PF00018">
    <property type="entry name" value="SH3_1"/>
    <property type="match status" value="1"/>
</dbReference>
<dbReference type="InterPro" id="IPR036964">
    <property type="entry name" value="RASGEF_cat_dom_sf"/>
</dbReference>
<dbReference type="SUPFAM" id="SSF50044">
    <property type="entry name" value="SH3-domain"/>
    <property type="match status" value="1"/>
</dbReference>
<dbReference type="PROSITE" id="PS50212">
    <property type="entry name" value="RASGEF_NTER"/>
    <property type="match status" value="1"/>
</dbReference>
<dbReference type="CDD" id="cd06224">
    <property type="entry name" value="REM"/>
    <property type="match status" value="1"/>
</dbReference>
<evidence type="ECO:0000259" key="7">
    <source>
        <dbReference type="PROSITE" id="PS50009"/>
    </source>
</evidence>
<dbReference type="Pfam" id="PF00617">
    <property type="entry name" value="RasGEF"/>
    <property type="match status" value="1"/>
</dbReference>
<feature type="domain" description="N-terminal Ras-GEF" evidence="8">
    <location>
        <begin position="330"/>
        <end position="463"/>
    </location>
</feature>
<evidence type="ECO:0000259" key="6">
    <source>
        <dbReference type="PROSITE" id="PS50002"/>
    </source>
</evidence>
<dbReference type="GO" id="GO:0005886">
    <property type="term" value="C:plasma membrane"/>
    <property type="evidence" value="ECO:0007669"/>
    <property type="project" value="TreeGrafter"/>
</dbReference>
<dbReference type="Proteomes" id="UP000008063">
    <property type="component" value="Unassembled WGS sequence"/>
</dbReference>
<organism evidence="10">
    <name type="scientific">Serpula lacrymans var. lacrymans (strain S7.3)</name>
    <name type="common">Dry rot fungus</name>
    <dbReference type="NCBI Taxonomy" id="936435"/>
    <lineage>
        <taxon>Eukaryota</taxon>
        <taxon>Fungi</taxon>
        <taxon>Dikarya</taxon>
        <taxon>Basidiomycota</taxon>
        <taxon>Agaricomycotina</taxon>
        <taxon>Agaricomycetes</taxon>
        <taxon>Agaricomycetidae</taxon>
        <taxon>Boletales</taxon>
        <taxon>Coniophorineae</taxon>
        <taxon>Serpulaceae</taxon>
        <taxon>Serpula</taxon>
    </lineage>
</organism>
<feature type="domain" description="Ras-GEF" evidence="7">
    <location>
        <begin position="493"/>
        <end position="731"/>
    </location>
</feature>
<keyword evidence="10" id="KW-1185">Reference proteome</keyword>
<evidence type="ECO:0000256" key="1">
    <source>
        <dbReference type="ARBA" id="ARBA00022443"/>
    </source>
</evidence>
<dbReference type="OMA" id="TGWWAAM"/>
<gene>
    <name evidence="9" type="ORF">SERLA73DRAFT_118835</name>
</gene>
<dbReference type="PROSITE" id="PS50009">
    <property type="entry name" value="RASGEF_CAT"/>
    <property type="match status" value="1"/>
</dbReference>
<dbReference type="InterPro" id="IPR023578">
    <property type="entry name" value="Ras_GEF_dom_sf"/>
</dbReference>
<dbReference type="InParanoid" id="F8PFI4"/>
<dbReference type="Gene3D" id="2.30.30.40">
    <property type="entry name" value="SH3 Domains"/>
    <property type="match status" value="1"/>
</dbReference>
<feature type="domain" description="SH3" evidence="6">
    <location>
        <begin position="57"/>
        <end position="118"/>
    </location>
</feature>
<dbReference type="InterPro" id="IPR001895">
    <property type="entry name" value="RASGEF_cat_dom"/>
</dbReference>
<evidence type="ECO:0000313" key="10">
    <source>
        <dbReference type="Proteomes" id="UP000008063"/>
    </source>
</evidence>
<dbReference type="GO" id="GO:0007265">
    <property type="term" value="P:Ras protein signal transduction"/>
    <property type="evidence" value="ECO:0007669"/>
    <property type="project" value="TreeGrafter"/>
</dbReference>
<dbReference type="PANTHER" id="PTHR23113">
    <property type="entry name" value="GUANINE NUCLEOTIDE EXCHANGE FACTOR"/>
    <property type="match status" value="1"/>
</dbReference>
<protein>
    <recommendedName>
        <fullName evidence="11">Ras GEF</fullName>
    </recommendedName>
</protein>
<dbReference type="GO" id="GO:0005085">
    <property type="term" value="F:guanyl-nucleotide exchange factor activity"/>
    <property type="evidence" value="ECO:0007669"/>
    <property type="project" value="UniProtKB-KW"/>
</dbReference>
<dbReference type="SMART" id="SM00229">
    <property type="entry name" value="RasGEFN"/>
    <property type="match status" value="1"/>
</dbReference>
<dbReference type="Gene3D" id="1.10.840.10">
    <property type="entry name" value="Ras guanine-nucleotide exchange factors catalytic domain"/>
    <property type="match status" value="1"/>
</dbReference>
<dbReference type="eggNOG" id="KOG3417">
    <property type="taxonomic scope" value="Eukaryota"/>
</dbReference>
<feature type="compositionally biased region" description="Low complexity" evidence="5">
    <location>
        <begin position="28"/>
        <end position="55"/>
    </location>
</feature>
<dbReference type="STRING" id="936435.F8PFI4"/>
<feature type="region of interest" description="Disordered" evidence="5">
    <location>
        <begin position="125"/>
        <end position="251"/>
    </location>
</feature>
<dbReference type="HOGENOM" id="CLU_002632_1_1_1"/>
<dbReference type="PANTHER" id="PTHR23113:SF368">
    <property type="entry name" value="CELL DIVISION CONTROL PROTEIN 25"/>
    <property type="match status" value="1"/>
</dbReference>
<dbReference type="Pfam" id="PF00618">
    <property type="entry name" value="RasGEF_N"/>
    <property type="match status" value="1"/>
</dbReference>
<reference evidence="10" key="1">
    <citation type="journal article" date="2011" name="Science">
        <title>The plant cell wall-decomposing machinery underlies the functional diversity of forest fungi.</title>
        <authorList>
            <person name="Eastwood D.C."/>
            <person name="Floudas D."/>
            <person name="Binder M."/>
            <person name="Majcherczyk A."/>
            <person name="Schneider P."/>
            <person name="Aerts A."/>
            <person name="Asiegbu F.O."/>
            <person name="Baker S.E."/>
            <person name="Barry K."/>
            <person name="Bendiksby M."/>
            <person name="Blumentritt M."/>
            <person name="Coutinho P.M."/>
            <person name="Cullen D."/>
            <person name="de Vries R.P."/>
            <person name="Gathman A."/>
            <person name="Goodell B."/>
            <person name="Henrissat B."/>
            <person name="Ihrmark K."/>
            <person name="Kauserud H."/>
            <person name="Kohler A."/>
            <person name="LaButti K."/>
            <person name="Lapidus A."/>
            <person name="Lavin J.L."/>
            <person name="Lee Y.-H."/>
            <person name="Lindquist E."/>
            <person name="Lilly W."/>
            <person name="Lucas S."/>
            <person name="Morin E."/>
            <person name="Murat C."/>
            <person name="Oguiza J.A."/>
            <person name="Park J."/>
            <person name="Pisabarro A.G."/>
            <person name="Riley R."/>
            <person name="Rosling A."/>
            <person name="Salamov A."/>
            <person name="Schmidt O."/>
            <person name="Schmutz J."/>
            <person name="Skrede I."/>
            <person name="Stenlid J."/>
            <person name="Wiebenga A."/>
            <person name="Xie X."/>
            <person name="Kuees U."/>
            <person name="Hibbett D.S."/>
            <person name="Hoffmeister D."/>
            <person name="Hoegberg N."/>
            <person name="Martin F."/>
            <person name="Grigoriev I.V."/>
            <person name="Watkinson S.C."/>
        </authorList>
    </citation>
    <scope>NUCLEOTIDE SEQUENCE [LARGE SCALE GENOMIC DNA]</scope>
    <source>
        <strain evidence="10">strain S7.3</strain>
    </source>
</reference>
<evidence type="ECO:0008006" key="11">
    <source>
        <dbReference type="Google" id="ProtNLM"/>
    </source>
</evidence>
<evidence type="ECO:0000256" key="4">
    <source>
        <dbReference type="PROSITE-ProRule" id="PRU00192"/>
    </source>
</evidence>
<proteinExistence type="predicted"/>
<dbReference type="InterPro" id="IPR001452">
    <property type="entry name" value="SH3_domain"/>
</dbReference>
<dbReference type="SMART" id="SM00147">
    <property type="entry name" value="RasGEF"/>
    <property type="match status" value="1"/>
</dbReference>
<evidence type="ECO:0000256" key="3">
    <source>
        <dbReference type="PROSITE-ProRule" id="PRU00168"/>
    </source>
</evidence>
<feature type="region of interest" description="Disordered" evidence="5">
    <location>
        <begin position="24"/>
        <end position="55"/>
    </location>
</feature>
<dbReference type="OrthoDB" id="10255964at2759"/>
<dbReference type="EMBL" id="GL945474">
    <property type="protein sequence ID" value="EGO05273.1"/>
    <property type="molecule type" value="Genomic_DNA"/>
</dbReference>
<sequence>MRGGTTGWQLRNARQSLRLSIDASPYHSPYSNTSPTSITPSSSTHASITTSGTTPSSCQVMVVCRYDFDSTDPDHLPFRADEVLVVVKQEESGWWAAMRPNEDRVGWIPSAFVELVREQTGERVQYGREEKGVDGEAEKPREAAPSMQLVTPTDLVPGRQSPETGLLSGKSFDSFFCDTDEEESPVDSKFAQAHPSPTMIIPRPSLPRSISLPRGYQSSVYDPPSKHGRSRSDSTSSSGRHRRRRPMYVDDRASLSRLSTLLESEETNLLSSPDINQSFDAFARIAMQQAEKNRRRQCDETSISNNPKSPQPQGPWYLRPSYSDELKADTDGQVKAGTLRALVEKLTIDPIRSHDLEFRKIFLLTFRSFVTAERLFDLLVERFEMRGPSNLSPQEIEEWKEKKLRPVQNRVLTVMTMWLEDYHLLDEEPEIAQKLTSFLSAIVMPSHLVLTAKLILQSLERMTFARPTSLSHQASLRRCRKPKSHKNDLLRWNPDELVEQLCLIEHKYYANIRPQECLNWAKLQTGEEVENITTFCHTHDQLSAWVKVSVLNSDVLGKRADVIDFWIRVADKCRNVHNFHSMSAVMAGLSSVVIARLHLTWSHCSRKSQYDALVKVCDPLNGSSGYKCLLTSTEGPCIPYVRTFLTDVIQIQGQYNDTIPLSASQGDVAFISFTKRQRWHETVTTMLRYQSKPYQFVVDPSARSFIEGVLYSSGTAGQDWFWSKSQEIQQSELAHADIRKGLEAAGF</sequence>
<evidence type="ECO:0000256" key="2">
    <source>
        <dbReference type="ARBA" id="ARBA00022658"/>
    </source>
</evidence>
<feature type="compositionally biased region" description="Low complexity" evidence="5">
    <location>
        <begin position="200"/>
        <end position="214"/>
    </location>
</feature>